<dbReference type="EMBL" id="BAAAFD010000004">
    <property type="protein sequence ID" value="GAA0856604.1"/>
    <property type="molecule type" value="Genomic_DNA"/>
</dbReference>
<keyword evidence="3" id="KW-1185">Reference proteome</keyword>
<comment type="caution">
    <text evidence="2">The sequence shown here is derived from an EMBL/GenBank/DDBJ whole genome shotgun (WGS) entry which is preliminary data.</text>
</comment>
<organism evidence="2 3">
    <name type="scientific">Aliiglaciecola litoralis</name>
    <dbReference type="NCBI Taxonomy" id="582857"/>
    <lineage>
        <taxon>Bacteria</taxon>
        <taxon>Pseudomonadati</taxon>
        <taxon>Pseudomonadota</taxon>
        <taxon>Gammaproteobacteria</taxon>
        <taxon>Alteromonadales</taxon>
        <taxon>Alteromonadaceae</taxon>
        <taxon>Aliiglaciecola</taxon>
    </lineage>
</organism>
<sequence length="309" mass="35473">MNFEVLVEDEFLNLCIDDSLEHVNNKTVLSLLNDYQEGKWRHSKFHNFVWDNIAETSLSYTERESLVDQSRSRLVEAAQSLRLTDSPKDIGKGSELAEIVLYGIMKHHFKALPVVPKIFYKQNAQDNAKGADSVHIVLDENDDFTIWFGEAKFFNDISDARLGDIVQSVGNSLVADKLKRENAIITNVSDIDQLIECEQLRADIKQALNHRESIDNIKPRLHIPILLLHQCDITAAHDCFSDDYKQAIADFHRDRATAYFKKHIEKLAATHLYESISFHLILFPVPEKARIVNRFVADVKHYKEAAKDE</sequence>
<feature type="domain" description="Anti-bacteriophage protein A/HamA C-terminal" evidence="1">
    <location>
        <begin position="10"/>
        <end position="296"/>
    </location>
</feature>
<accession>A0ABP3WY99</accession>
<gene>
    <name evidence="2" type="ORF">GCM10009114_19200</name>
</gene>
<dbReference type="InterPro" id="IPR014976">
    <property type="entry name" value="AbpA_HamA_C"/>
</dbReference>
<name>A0ABP3WY99_9ALTE</name>
<evidence type="ECO:0000313" key="3">
    <source>
        <dbReference type="Proteomes" id="UP001500359"/>
    </source>
</evidence>
<dbReference type="Proteomes" id="UP001500359">
    <property type="component" value="Unassembled WGS sequence"/>
</dbReference>
<evidence type="ECO:0000259" key="1">
    <source>
        <dbReference type="Pfam" id="PF08878"/>
    </source>
</evidence>
<proteinExistence type="predicted"/>
<evidence type="ECO:0000313" key="2">
    <source>
        <dbReference type="EMBL" id="GAA0856604.1"/>
    </source>
</evidence>
<reference evidence="3" key="1">
    <citation type="journal article" date="2019" name="Int. J. Syst. Evol. Microbiol.">
        <title>The Global Catalogue of Microorganisms (GCM) 10K type strain sequencing project: providing services to taxonomists for standard genome sequencing and annotation.</title>
        <authorList>
            <consortium name="The Broad Institute Genomics Platform"/>
            <consortium name="The Broad Institute Genome Sequencing Center for Infectious Disease"/>
            <person name="Wu L."/>
            <person name="Ma J."/>
        </authorList>
    </citation>
    <scope>NUCLEOTIDE SEQUENCE [LARGE SCALE GENOMIC DNA]</scope>
    <source>
        <strain evidence="3">JCM 15896</strain>
    </source>
</reference>
<dbReference type="Pfam" id="PF08878">
    <property type="entry name" value="HamA"/>
    <property type="match status" value="1"/>
</dbReference>
<dbReference type="RefSeq" id="WP_343859208.1">
    <property type="nucleotide sequence ID" value="NZ_BAAAFD010000004.1"/>
</dbReference>
<protein>
    <recommendedName>
        <fullName evidence="1">Anti-bacteriophage protein A/HamA C-terminal domain-containing protein</fullName>
    </recommendedName>
</protein>